<keyword evidence="2" id="KW-1185">Reference proteome</keyword>
<dbReference type="OrthoDB" id="7592571at2"/>
<dbReference type="AlphaFoldDB" id="A0A2S9QI91"/>
<proteinExistence type="predicted"/>
<protein>
    <submittedName>
        <fullName evidence="1">Uncharacterized protein</fullName>
    </submittedName>
</protein>
<reference evidence="1 2" key="1">
    <citation type="submission" date="2018-02" db="EMBL/GenBank/DDBJ databases">
        <title>Whole genome sequencing of endophytic bacterium.</title>
        <authorList>
            <person name="Eedara R."/>
            <person name="Podile A.R."/>
        </authorList>
    </citation>
    <scope>NUCLEOTIDE SEQUENCE [LARGE SCALE GENOMIC DNA]</scope>
    <source>
        <strain evidence="1 2">RP1T</strain>
    </source>
</reference>
<accession>A0A2S9QI91</accession>
<name>A0A2S9QI91_9HYPH</name>
<dbReference type="EMBL" id="PUEJ01000001">
    <property type="protein sequence ID" value="PRH89079.1"/>
    <property type="molecule type" value="Genomic_DNA"/>
</dbReference>
<sequence>MIVYGDFERREDAADVKACVAKALRHAGRLPAGIDRHAALVGAFIRAAELVQGIADAEFGRRGRDLRSAPQSSGARLLLKMAEAIDLSWTNTRAGAADHGTLVLLLQEIHFDGLIKTRTGEGFAHYALYPESYLEAARSSGLAANSCVIGIRSIGIGLGALVAAALHAAPAISVRPVGHPFDRKIHADRDLLEEKVVDRSVAFAIVDEGPGLSGSSFASVARWLLEQGVETHRIHFFPSHEGQPGSSASPETRAIWDCVTHHPASRHDIVFHSRGLRHWVEEKIGPVDGDLRDLSCDHVMAAPVCPPEDGRFARRKLIAHAAGWRWLVKFAGLGDVGQRKFHDASRLAAAGFGPETVALCHGFIVQKWVEGRPLDESCVDRNAFLRRLGDYLAFRARRLGGSGPGASLQKLGEMAMHNAAQALGTEAAALLERRLASLDVLHDRVRPIRSDNRLHAWEWLITPGSILKLDGLDHCEGHDLIGCQDIAWDVAGAIVEHGLERREVAALCRRVQAAGGATPDPDLIFGLLPCYLAFQLGLWATATPAGPQAKALANTYEESLVRCLRSDICGTPVRD</sequence>
<evidence type="ECO:0000313" key="2">
    <source>
        <dbReference type="Proteomes" id="UP000237682"/>
    </source>
</evidence>
<organism evidence="1 2">
    <name type="scientific">Labrys okinawensis</name>
    <dbReference type="NCBI Taxonomy" id="346911"/>
    <lineage>
        <taxon>Bacteria</taxon>
        <taxon>Pseudomonadati</taxon>
        <taxon>Pseudomonadota</taxon>
        <taxon>Alphaproteobacteria</taxon>
        <taxon>Hyphomicrobiales</taxon>
        <taxon>Xanthobacteraceae</taxon>
        <taxon>Labrys</taxon>
    </lineage>
</organism>
<evidence type="ECO:0000313" key="1">
    <source>
        <dbReference type="EMBL" id="PRH89079.1"/>
    </source>
</evidence>
<gene>
    <name evidence="1" type="ORF">C5L14_00320</name>
</gene>
<dbReference type="RefSeq" id="WP_105860046.1">
    <property type="nucleotide sequence ID" value="NZ_PUEJ01000001.1"/>
</dbReference>
<comment type="caution">
    <text evidence="1">The sequence shown here is derived from an EMBL/GenBank/DDBJ whole genome shotgun (WGS) entry which is preliminary data.</text>
</comment>
<dbReference type="Proteomes" id="UP000237682">
    <property type="component" value="Unassembled WGS sequence"/>
</dbReference>